<dbReference type="CDD" id="cd07304">
    <property type="entry name" value="Chorismate_synthase"/>
    <property type="match status" value="1"/>
</dbReference>
<dbReference type="EMBL" id="KV749730">
    <property type="protein sequence ID" value="OCL08012.1"/>
    <property type="molecule type" value="Genomic_DNA"/>
</dbReference>
<name>A0A8E2JSQ5_9PEZI</name>
<dbReference type="InterPro" id="IPR020541">
    <property type="entry name" value="Chorismate_synthase_CS"/>
</dbReference>
<dbReference type="GO" id="GO:0005829">
    <property type="term" value="C:cytosol"/>
    <property type="evidence" value="ECO:0007669"/>
    <property type="project" value="TreeGrafter"/>
</dbReference>
<dbReference type="PROSITE" id="PS00788">
    <property type="entry name" value="CHORISMATE_SYNTHASE_2"/>
    <property type="match status" value="1"/>
</dbReference>
<evidence type="ECO:0000256" key="3">
    <source>
        <dbReference type="ARBA" id="ARBA00011881"/>
    </source>
</evidence>
<dbReference type="NCBIfam" id="NF003793">
    <property type="entry name" value="PRK05382.1"/>
    <property type="match status" value="1"/>
</dbReference>
<evidence type="ECO:0000256" key="2">
    <source>
        <dbReference type="ARBA" id="ARBA00008014"/>
    </source>
</evidence>
<dbReference type="Pfam" id="PF01264">
    <property type="entry name" value="Chorismate_synt"/>
    <property type="match status" value="1"/>
</dbReference>
<proteinExistence type="inferred from homology"/>
<comment type="similarity">
    <text evidence="2 8">Belongs to the chorismate synthase family.</text>
</comment>
<dbReference type="PROSITE" id="PS00787">
    <property type="entry name" value="CHORISMATE_SYNTHASE_1"/>
    <property type="match status" value="1"/>
</dbReference>
<dbReference type="GO" id="GO:0010181">
    <property type="term" value="F:FMN binding"/>
    <property type="evidence" value="ECO:0007669"/>
    <property type="project" value="TreeGrafter"/>
</dbReference>
<sequence length="421" mass="45043">MGSTFGQHFRVTTYGESHCLSVGCIVEGCPPGMELTEADIQPQMTRRRPGQSSITTPRNEKDRVEIQSGTEFGITLGTPIGMRVMNENQRPKDYGNSTMDLYPRPSHADWTYLEKYGVKASSGGGRSSARETIGRVAAGAIAEKYLRLAHGIEIVAFVSSVGNEYLFPPTPTHPTPATNPEFLKMIEEINRETVDSFAPVRCPNKEASERMEKLVADFRDRQDSIGGTVTCVIRNCPSGLGEPCFDKLEAMLAHAMLSIPATKAFEIGSGFGGCQIPGSIHNDPFIKAPAVPPSQSGLYAAAPRPRLTTKTNNSGGIQGGISNGAPIYFTVGFKPPATIGQAQHTATYDEEDGVLEAKGRHDPCVVPRAVPIVEAMAALTIIDSLLAQQARQTARSLLPPLKGVVPAKHTVVGGETAAEKA</sequence>
<comment type="pathway">
    <text evidence="1 8">Metabolic intermediate biosynthesis; chorismate biosynthesis; chorismate from D-erythrose 4-phosphate and phosphoenolpyruvate: step 7/7.</text>
</comment>
<dbReference type="EC" id="4.2.3.5" evidence="4 8"/>
<dbReference type="GO" id="GO:0008652">
    <property type="term" value="P:amino acid biosynthetic process"/>
    <property type="evidence" value="ECO:0007669"/>
    <property type="project" value="UniProtKB-KW"/>
</dbReference>
<dbReference type="PIRSF" id="PIRSF001456">
    <property type="entry name" value="Chorismate_synth"/>
    <property type="match status" value="1"/>
</dbReference>
<dbReference type="HAMAP" id="MF_00300">
    <property type="entry name" value="Chorismate_synth"/>
    <property type="match status" value="1"/>
</dbReference>
<keyword evidence="11" id="KW-1185">Reference proteome</keyword>
<accession>A0A8E2JSQ5</accession>
<evidence type="ECO:0000256" key="7">
    <source>
        <dbReference type="ARBA" id="ARBA00023239"/>
    </source>
</evidence>
<dbReference type="Gene3D" id="3.60.150.10">
    <property type="entry name" value="Chorismate synthase AroC"/>
    <property type="match status" value="1"/>
</dbReference>
<dbReference type="InterPro" id="IPR035904">
    <property type="entry name" value="Chorismate_synth_AroC_sf"/>
</dbReference>
<dbReference type="InterPro" id="IPR000453">
    <property type="entry name" value="Chorismate_synth"/>
</dbReference>
<dbReference type="UniPathway" id="UPA00053">
    <property type="reaction ID" value="UER00090"/>
</dbReference>
<evidence type="ECO:0000256" key="8">
    <source>
        <dbReference type="RuleBase" id="RU000605"/>
    </source>
</evidence>
<evidence type="ECO:0000256" key="4">
    <source>
        <dbReference type="ARBA" id="ARBA00013036"/>
    </source>
</evidence>
<comment type="cofactor">
    <cofactor evidence="8">
        <name>FMNH2</name>
        <dbReference type="ChEBI" id="CHEBI:57618"/>
    </cofactor>
    <text evidence="8">Reduced FMN (FMNH(2)).</text>
</comment>
<comment type="catalytic activity">
    <reaction evidence="8">
        <text>5-O-(1-carboxyvinyl)-3-phosphoshikimate = chorismate + phosphate</text>
        <dbReference type="Rhea" id="RHEA:21020"/>
        <dbReference type="ChEBI" id="CHEBI:29748"/>
        <dbReference type="ChEBI" id="CHEBI:43474"/>
        <dbReference type="ChEBI" id="CHEBI:57701"/>
        <dbReference type="EC" id="4.2.3.5"/>
    </reaction>
</comment>
<dbReference type="PANTHER" id="PTHR21085">
    <property type="entry name" value="CHORISMATE SYNTHASE"/>
    <property type="match status" value="1"/>
</dbReference>
<keyword evidence="6 8" id="KW-0057">Aromatic amino acid biosynthesis</keyword>
<dbReference type="SUPFAM" id="SSF103263">
    <property type="entry name" value="Chorismate synthase, AroC"/>
    <property type="match status" value="1"/>
</dbReference>
<dbReference type="OrthoDB" id="1721239at2759"/>
<gene>
    <name evidence="10" type="ORF">AOQ84DRAFT_398162</name>
</gene>
<evidence type="ECO:0000256" key="9">
    <source>
        <dbReference type="SAM" id="MobiDB-lite"/>
    </source>
</evidence>
<evidence type="ECO:0000256" key="6">
    <source>
        <dbReference type="ARBA" id="ARBA00023141"/>
    </source>
</evidence>
<dbReference type="AlphaFoldDB" id="A0A8E2JSQ5"/>
<dbReference type="PANTHER" id="PTHR21085:SF0">
    <property type="entry name" value="CHORISMATE SYNTHASE"/>
    <property type="match status" value="1"/>
</dbReference>
<feature type="region of interest" description="Disordered" evidence="9">
    <location>
        <begin position="40"/>
        <end position="62"/>
    </location>
</feature>
<dbReference type="NCBIfam" id="TIGR00033">
    <property type="entry name" value="aroC"/>
    <property type="match status" value="1"/>
</dbReference>
<comment type="subunit">
    <text evidence="3">Homotetramer.</text>
</comment>
<evidence type="ECO:0000256" key="5">
    <source>
        <dbReference type="ARBA" id="ARBA00022605"/>
    </source>
</evidence>
<dbReference type="FunFam" id="3.60.150.10:FF:000004">
    <property type="entry name" value="Chorismate synthase"/>
    <property type="match status" value="1"/>
</dbReference>
<dbReference type="GO" id="GO:0009423">
    <property type="term" value="P:chorismate biosynthetic process"/>
    <property type="evidence" value="ECO:0007669"/>
    <property type="project" value="UniProtKB-UniPathway"/>
</dbReference>
<reference evidence="10 11" key="1">
    <citation type="journal article" date="2016" name="Nat. Commun.">
        <title>Ectomycorrhizal ecology is imprinted in the genome of the dominant symbiotic fungus Cenococcum geophilum.</title>
        <authorList>
            <consortium name="DOE Joint Genome Institute"/>
            <person name="Peter M."/>
            <person name="Kohler A."/>
            <person name="Ohm R.A."/>
            <person name="Kuo A."/>
            <person name="Krutzmann J."/>
            <person name="Morin E."/>
            <person name="Arend M."/>
            <person name="Barry K.W."/>
            <person name="Binder M."/>
            <person name="Choi C."/>
            <person name="Clum A."/>
            <person name="Copeland A."/>
            <person name="Grisel N."/>
            <person name="Haridas S."/>
            <person name="Kipfer T."/>
            <person name="LaButti K."/>
            <person name="Lindquist E."/>
            <person name="Lipzen A."/>
            <person name="Maire R."/>
            <person name="Meier B."/>
            <person name="Mihaltcheva S."/>
            <person name="Molinier V."/>
            <person name="Murat C."/>
            <person name="Poggeler S."/>
            <person name="Quandt C.A."/>
            <person name="Sperisen C."/>
            <person name="Tritt A."/>
            <person name="Tisserant E."/>
            <person name="Crous P.W."/>
            <person name="Henrissat B."/>
            <person name="Nehls U."/>
            <person name="Egli S."/>
            <person name="Spatafora J.W."/>
            <person name="Grigoriev I.V."/>
            <person name="Martin F.M."/>
        </authorList>
    </citation>
    <scope>NUCLEOTIDE SEQUENCE [LARGE SCALE GENOMIC DNA]</scope>
    <source>
        <strain evidence="10 11">CBS 207.34</strain>
    </source>
</reference>
<dbReference type="Proteomes" id="UP000250140">
    <property type="component" value="Unassembled WGS sequence"/>
</dbReference>
<evidence type="ECO:0000313" key="10">
    <source>
        <dbReference type="EMBL" id="OCL08012.1"/>
    </source>
</evidence>
<keyword evidence="7 8" id="KW-0456">Lyase</keyword>
<dbReference type="PROSITE" id="PS00789">
    <property type="entry name" value="CHORISMATE_SYNTHASE_3"/>
    <property type="match status" value="1"/>
</dbReference>
<protein>
    <recommendedName>
        <fullName evidence="4 8">Chorismate synthase</fullName>
        <ecNumber evidence="4 8">4.2.3.5</ecNumber>
    </recommendedName>
</protein>
<organism evidence="10 11">
    <name type="scientific">Glonium stellatum</name>
    <dbReference type="NCBI Taxonomy" id="574774"/>
    <lineage>
        <taxon>Eukaryota</taxon>
        <taxon>Fungi</taxon>
        <taxon>Dikarya</taxon>
        <taxon>Ascomycota</taxon>
        <taxon>Pezizomycotina</taxon>
        <taxon>Dothideomycetes</taxon>
        <taxon>Pleosporomycetidae</taxon>
        <taxon>Gloniales</taxon>
        <taxon>Gloniaceae</taxon>
        <taxon>Glonium</taxon>
    </lineage>
</organism>
<evidence type="ECO:0000313" key="11">
    <source>
        <dbReference type="Proteomes" id="UP000250140"/>
    </source>
</evidence>
<keyword evidence="5 8" id="KW-0028">Amino-acid biosynthesis</keyword>
<dbReference type="GO" id="GO:0004107">
    <property type="term" value="F:chorismate synthase activity"/>
    <property type="evidence" value="ECO:0007669"/>
    <property type="project" value="UniProtKB-EC"/>
</dbReference>
<dbReference type="GO" id="GO:0009073">
    <property type="term" value="P:aromatic amino acid family biosynthetic process"/>
    <property type="evidence" value="ECO:0007669"/>
    <property type="project" value="UniProtKB-KW"/>
</dbReference>
<evidence type="ECO:0000256" key="1">
    <source>
        <dbReference type="ARBA" id="ARBA00005044"/>
    </source>
</evidence>